<evidence type="ECO:0000256" key="1">
    <source>
        <dbReference type="SAM" id="Coils"/>
    </source>
</evidence>
<proteinExistence type="predicted"/>
<organism evidence="4 5">
    <name type="scientific">Amanita muscaria (strain Koide BX008)</name>
    <dbReference type="NCBI Taxonomy" id="946122"/>
    <lineage>
        <taxon>Eukaryota</taxon>
        <taxon>Fungi</taxon>
        <taxon>Dikarya</taxon>
        <taxon>Basidiomycota</taxon>
        <taxon>Agaricomycotina</taxon>
        <taxon>Agaricomycetes</taxon>
        <taxon>Agaricomycetidae</taxon>
        <taxon>Agaricales</taxon>
        <taxon>Pluteineae</taxon>
        <taxon>Amanitaceae</taxon>
        <taxon>Amanita</taxon>
    </lineage>
</organism>
<dbReference type="HOGENOM" id="CLU_029202_1_0_1"/>
<keyword evidence="1" id="KW-0175">Coiled coil</keyword>
<dbReference type="GO" id="GO:0007009">
    <property type="term" value="P:plasma membrane organization"/>
    <property type="evidence" value="ECO:0007669"/>
    <property type="project" value="InterPro"/>
</dbReference>
<dbReference type="PANTHER" id="PTHR38407:SF1">
    <property type="entry name" value="PROTEIN IVY1"/>
    <property type="match status" value="1"/>
</dbReference>
<dbReference type="GO" id="GO:0000329">
    <property type="term" value="C:fungal-type vacuole membrane"/>
    <property type="evidence" value="ECO:0007669"/>
    <property type="project" value="InterPro"/>
</dbReference>
<accession>A0A0C2X2F3</accession>
<dbReference type="GO" id="GO:0005543">
    <property type="term" value="F:phospholipid binding"/>
    <property type="evidence" value="ECO:0007669"/>
    <property type="project" value="InterPro"/>
</dbReference>
<evidence type="ECO:0000259" key="3">
    <source>
        <dbReference type="Pfam" id="PF08397"/>
    </source>
</evidence>
<dbReference type="AlphaFoldDB" id="A0A0C2X2F3"/>
<protein>
    <recommendedName>
        <fullName evidence="3">IMD domain-containing protein</fullName>
    </recommendedName>
</protein>
<dbReference type="PANTHER" id="PTHR38407">
    <property type="entry name" value="PROTEIN IVY1"/>
    <property type="match status" value="1"/>
</dbReference>
<feature type="compositionally biased region" description="Basic and acidic residues" evidence="2">
    <location>
        <begin position="367"/>
        <end position="389"/>
    </location>
</feature>
<dbReference type="InterPro" id="IPR013606">
    <property type="entry name" value="I-BAR_dom"/>
</dbReference>
<feature type="region of interest" description="Disordered" evidence="2">
    <location>
        <begin position="333"/>
        <end position="352"/>
    </location>
</feature>
<feature type="region of interest" description="Disordered" evidence="2">
    <location>
        <begin position="367"/>
        <end position="440"/>
    </location>
</feature>
<dbReference type="EMBL" id="KN818229">
    <property type="protein sequence ID" value="KIL68322.1"/>
    <property type="molecule type" value="Genomic_DNA"/>
</dbReference>
<feature type="compositionally biased region" description="Low complexity" evidence="2">
    <location>
        <begin position="335"/>
        <end position="351"/>
    </location>
</feature>
<reference evidence="4 5" key="1">
    <citation type="submission" date="2014-04" db="EMBL/GenBank/DDBJ databases">
        <title>Evolutionary Origins and Diversification of the Mycorrhizal Mutualists.</title>
        <authorList>
            <consortium name="DOE Joint Genome Institute"/>
            <consortium name="Mycorrhizal Genomics Consortium"/>
            <person name="Kohler A."/>
            <person name="Kuo A."/>
            <person name="Nagy L.G."/>
            <person name="Floudas D."/>
            <person name="Copeland A."/>
            <person name="Barry K.W."/>
            <person name="Cichocki N."/>
            <person name="Veneault-Fourrey C."/>
            <person name="LaButti K."/>
            <person name="Lindquist E.A."/>
            <person name="Lipzen A."/>
            <person name="Lundell T."/>
            <person name="Morin E."/>
            <person name="Murat C."/>
            <person name="Riley R."/>
            <person name="Ohm R."/>
            <person name="Sun H."/>
            <person name="Tunlid A."/>
            <person name="Henrissat B."/>
            <person name="Grigoriev I.V."/>
            <person name="Hibbett D.S."/>
            <person name="Martin F."/>
        </authorList>
    </citation>
    <scope>NUCLEOTIDE SEQUENCE [LARGE SCALE GENOMIC DNA]</scope>
    <source>
        <strain evidence="4 5">Koide BX008</strain>
    </source>
</reference>
<feature type="region of interest" description="Disordered" evidence="2">
    <location>
        <begin position="280"/>
        <end position="323"/>
    </location>
</feature>
<name>A0A0C2X2F3_AMAMK</name>
<evidence type="ECO:0000256" key="2">
    <source>
        <dbReference type="SAM" id="MobiDB-lite"/>
    </source>
</evidence>
<evidence type="ECO:0000313" key="4">
    <source>
        <dbReference type="EMBL" id="KIL68322.1"/>
    </source>
</evidence>
<keyword evidence="5" id="KW-1185">Reference proteome</keyword>
<dbReference type="OrthoDB" id="5594612at2759"/>
<dbReference type="InterPro" id="IPR037470">
    <property type="entry name" value="IVY1"/>
</dbReference>
<dbReference type="InterPro" id="IPR027267">
    <property type="entry name" value="AH/BAR_dom_sf"/>
</dbReference>
<dbReference type="InParanoid" id="A0A0C2X2F3"/>
<dbReference type="STRING" id="946122.A0A0C2X2F3"/>
<feature type="compositionally biased region" description="Basic and acidic residues" evidence="2">
    <location>
        <begin position="407"/>
        <end position="419"/>
    </location>
</feature>
<feature type="coiled-coil region" evidence="1">
    <location>
        <begin position="173"/>
        <end position="200"/>
    </location>
</feature>
<dbReference type="Pfam" id="PF08397">
    <property type="entry name" value="IMD"/>
    <property type="match status" value="1"/>
</dbReference>
<dbReference type="GO" id="GO:0042144">
    <property type="term" value="P:vacuole fusion, non-autophagic"/>
    <property type="evidence" value="ECO:0007669"/>
    <property type="project" value="InterPro"/>
</dbReference>
<gene>
    <name evidence="4" type="ORF">M378DRAFT_185321</name>
</gene>
<dbReference type="SUPFAM" id="SSF103657">
    <property type="entry name" value="BAR/IMD domain-like"/>
    <property type="match status" value="1"/>
</dbReference>
<sequence length="440" mass="48573">MPSAKSRSLREIALGFTRRNTSPSPPSPTFSDATNASALDFGPHGPNKIITRSNLKSSIQALEDLVNTCANYRAALATMSRATSAFADAMQRCSGLKGPSYEASTRLQAASGIHYLMGNQWQILGEVLDKKFEKPMRQHLEAYRTVVMDRSATYERALREKSQIIHNTEASSMNRKQRNLQTFREALAVLQRQVDELDELKSAHYQQIVDHEDEVWDGVQGKVCIVVRSTMDVFDRFTAKALDPILEPMMQSVPDPFDSYGPPQSEDQIFSILAPLAMSPAQSSSASSPSTATPEPISKQPLPSPSNSGTATWTHGHCDDMPAESAEWSHMPALPVSSSSTTPTQNQPVSPDMSHLSILVEAHKHFENSPTHEKTHPDAVPHHGARSFDQEWDLDSSPHFQDDMNDNETKIQHSDRRSPPSDVNTIEADSSLKSYAPGLL</sequence>
<dbReference type="Gene3D" id="1.20.1270.60">
    <property type="entry name" value="Arfaptin homology (AH) domain/BAR domain"/>
    <property type="match status" value="1"/>
</dbReference>
<dbReference type="Proteomes" id="UP000054549">
    <property type="component" value="Unassembled WGS sequence"/>
</dbReference>
<feature type="compositionally biased region" description="Polar residues" evidence="2">
    <location>
        <begin position="421"/>
        <end position="433"/>
    </location>
</feature>
<feature type="region of interest" description="Disordered" evidence="2">
    <location>
        <begin position="15"/>
        <end position="38"/>
    </location>
</feature>
<feature type="domain" description="IMD" evidence="3">
    <location>
        <begin position="61"/>
        <end position="212"/>
    </location>
</feature>
<feature type="compositionally biased region" description="Low complexity" evidence="2">
    <location>
        <begin position="280"/>
        <end position="298"/>
    </location>
</feature>
<evidence type="ECO:0000313" key="5">
    <source>
        <dbReference type="Proteomes" id="UP000054549"/>
    </source>
</evidence>